<dbReference type="InterPro" id="IPR019587">
    <property type="entry name" value="Polyketide_cyclase/dehydratase"/>
</dbReference>
<evidence type="ECO:0000313" key="2">
    <source>
        <dbReference type="EMBL" id="MDT0436406.1"/>
    </source>
</evidence>
<dbReference type="AlphaFoldDB" id="A0ABD5EP17"/>
<comment type="caution">
    <text evidence="2">The sequence shown here is derived from an EMBL/GenBank/DDBJ whole genome shotgun (WGS) entry which is preliminary data.</text>
</comment>
<dbReference type="InterPro" id="IPR023393">
    <property type="entry name" value="START-like_dom_sf"/>
</dbReference>
<dbReference type="Gene3D" id="3.30.530.20">
    <property type="match status" value="1"/>
</dbReference>
<feature type="compositionally biased region" description="Low complexity" evidence="1">
    <location>
        <begin position="46"/>
        <end position="67"/>
    </location>
</feature>
<organism evidence="2 3">
    <name type="scientific">Streptomyces doudnae</name>
    <dbReference type="NCBI Taxonomy" id="3075536"/>
    <lineage>
        <taxon>Bacteria</taxon>
        <taxon>Bacillati</taxon>
        <taxon>Actinomycetota</taxon>
        <taxon>Actinomycetes</taxon>
        <taxon>Kitasatosporales</taxon>
        <taxon>Streptomycetaceae</taxon>
        <taxon>Streptomyces</taxon>
    </lineage>
</organism>
<name>A0ABD5EP17_9ACTN</name>
<accession>A0ABD5EP17</accession>
<dbReference type="CDD" id="cd07812">
    <property type="entry name" value="SRPBCC"/>
    <property type="match status" value="1"/>
</dbReference>
<proteinExistence type="predicted"/>
<sequence length="274" mass="28835">MTTPATTAHEPVSTTAHEPTATTAHEPTTATAHEPGAATAHEPVSTTAHEPTTATAHEPTTATAHEPGAATAHEPVSTTAHEPGAATAHEPTATTAHEPGAATAHEPTATTPHDPAGPPRAADFAFTRRAWVDASPARVYELVSDVSSIGRWSPDADDVAFDPEAGPRVGAWFSGRNRRDGREWTSRSEIVRADPGTAFGFVVGGARDGIVHWEWTLTPQGGGTVVGQSWRLLRLDPVLGTTRAELDALRRHMAASAETTLVALAQWLAEEHRN</sequence>
<dbReference type="SUPFAM" id="SSF55961">
    <property type="entry name" value="Bet v1-like"/>
    <property type="match status" value="1"/>
</dbReference>
<dbReference type="Proteomes" id="UP001183535">
    <property type="component" value="Unassembled WGS sequence"/>
</dbReference>
<reference evidence="3" key="1">
    <citation type="submission" date="2023-07" db="EMBL/GenBank/DDBJ databases">
        <title>30 novel species of actinomycetes from the DSMZ collection.</title>
        <authorList>
            <person name="Nouioui I."/>
        </authorList>
    </citation>
    <scope>NUCLEOTIDE SEQUENCE [LARGE SCALE GENOMIC DNA]</scope>
    <source>
        <strain evidence="3">DSM 41981</strain>
    </source>
</reference>
<feature type="compositionally biased region" description="Low complexity" evidence="1">
    <location>
        <begin position="14"/>
        <end position="35"/>
    </location>
</feature>
<dbReference type="RefSeq" id="WP_311638643.1">
    <property type="nucleotide sequence ID" value="NZ_JAVRES010000007.1"/>
</dbReference>
<feature type="region of interest" description="Disordered" evidence="1">
    <location>
        <begin position="1"/>
        <end position="121"/>
    </location>
</feature>
<protein>
    <submittedName>
        <fullName evidence="2">SRPBCC family protein</fullName>
    </submittedName>
</protein>
<keyword evidence="3" id="KW-1185">Reference proteome</keyword>
<gene>
    <name evidence="2" type="ORF">RM877_17130</name>
</gene>
<evidence type="ECO:0000256" key="1">
    <source>
        <dbReference type="SAM" id="MobiDB-lite"/>
    </source>
</evidence>
<feature type="compositionally biased region" description="Low complexity" evidence="1">
    <location>
        <begin position="85"/>
        <end position="114"/>
    </location>
</feature>
<dbReference type="Pfam" id="PF10604">
    <property type="entry name" value="Polyketide_cyc2"/>
    <property type="match status" value="1"/>
</dbReference>
<dbReference type="EMBL" id="JAVRES010000007">
    <property type="protein sequence ID" value="MDT0436406.1"/>
    <property type="molecule type" value="Genomic_DNA"/>
</dbReference>
<evidence type="ECO:0000313" key="3">
    <source>
        <dbReference type="Proteomes" id="UP001183535"/>
    </source>
</evidence>